<dbReference type="EMBL" id="CAJVQC010055435">
    <property type="protein sequence ID" value="CAG8795362.1"/>
    <property type="molecule type" value="Genomic_DNA"/>
</dbReference>
<feature type="non-terminal residue" evidence="1">
    <location>
        <position position="1"/>
    </location>
</feature>
<organism evidence="1 2">
    <name type="scientific">Racocetra persica</name>
    <dbReference type="NCBI Taxonomy" id="160502"/>
    <lineage>
        <taxon>Eukaryota</taxon>
        <taxon>Fungi</taxon>
        <taxon>Fungi incertae sedis</taxon>
        <taxon>Mucoromycota</taxon>
        <taxon>Glomeromycotina</taxon>
        <taxon>Glomeromycetes</taxon>
        <taxon>Diversisporales</taxon>
        <taxon>Gigasporaceae</taxon>
        <taxon>Racocetra</taxon>
    </lineage>
</organism>
<name>A0ACA9RII0_9GLOM</name>
<proteinExistence type="predicted"/>
<sequence length="329" mass="37635">IADKQQFNSLDFGKWQQFKIEPRTKINGLFDVYSMVFTKYATTNPFGKKDEPLKLTIVMNLSNILNIGNYVTKFRSYSQFSTNVNCIAFESFDNLTNEFTEYKFGDWIIDFFCLIPIQIAVAHDNEFIPIRDGFLEETEQNIFDDGFGLVGNISKAISFGWYESIFEHYADLEVKVISSMGEQSCGKSYLLNHCLGSTFDGSAMRCTEGVWMSLGKFLRIIDFLKINETLYVALDFEGLASIERSPQEETFLQLLNAALSNLVLFKSNFAVSRDISSMFQRFQDGANYFGDDSDIFQACFCIVIKDVAKVDREGVIEEFHLKFAKIVDK</sequence>
<accession>A0ACA9RII0</accession>
<evidence type="ECO:0000313" key="1">
    <source>
        <dbReference type="EMBL" id="CAG8795362.1"/>
    </source>
</evidence>
<dbReference type="Proteomes" id="UP000789920">
    <property type="component" value="Unassembled WGS sequence"/>
</dbReference>
<keyword evidence="2" id="KW-1185">Reference proteome</keyword>
<comment type="caution">
    <text evidence="1">The sequence shown here is derived from an EMBL/GenBank/DDBJ whole genome shotgun (WGS) entry which is preliminary data.</text>
</comment>
<feature type="non-terminal residue" evidence="1">
    <location>
        <position position="329"/>
    </location>
</feature>
<reference evidence="1" key="1">
    <citation type="submission" date="2021-06" db="EMBL/GenBank/DDBJ databases">
        <authorList>
            <person name="Kallberg Y."/>
            <person name="Tangrot J."/>
            <person name="Rosling A."/>
        </authorList>
    </citation>
    <scope>NUCLEOTIDE SEQUENCE</scope>
    <source>
        <strain evidence="1">MA461A</strain>
    </source>
</reference>
<evidence type="ECO:0000313" key="2">
    <source>
        <dbReference type="Proteomes" id="UP000789920"/>
    </source>
</evidence>
<gene>
    <name evidence="1" type="ORF">RPERSI_LOCUS19941</name>
</gene>
<protein>
    <submittedName>
        <fullName evidence="1">29197_t:CDS:1</fullName>
    </submittedName>
</protein>